<evidence type="ECO:0000256" key="1">
    <source>
        <dbReference type="SAM" id="MobiDB-lite"/>
    </source>
</evidence>
<accession>A0A135RMH2</accession>
<keyword evidence="3" id="KW-1185">Reference proteome</keyword>
<proteinExistence type="predicted"/>
<protein>
    <submittedName>
        <fullName evidence="2">Uncharacterized protein</fullName>
    </submittedName>
</protein>
<gene>
    <name evidence="2" type="ORF">CNYM01_12755</name>
</gene>
<dbReference type="AlphaFoldDB" id="A0A135RMH2"/>
<sequence>MESSHLARKPRAAQWAKTPKDALPGLQSLGLSEEKPGGTPTAYMLHHHSPAPNDCKLQTQQQDEQEIPDLDGRTRLNAAHRLLTVLQVPPAPAPAAS</sequence>
<organism evidence="2 3">
    <name type="scientific">Colletotrichum nymphaeae SA-01</name>
    <dbReference type="NCBI Taxonomy" id="1460502"/>
    <lineage>
        <taxon>Eukaryota</taxon>
        <taxon>Fungi</taxon>
        <taxon>Dikarya</taxon>
        <taxon>Ascomycota</taxon>
        <taxon>Pezizomycotina</taxon>
        <taxon>Sordariomycetes</taxon>
        <taxon>Hypocreomycetidae</taxon>
        <taxon>Glomerellales</taxon>
        <taxon>Glomerellaceae</taxon>
        <taxon>Colletotrichum</taxon>
        <taxon>Colletotrichum acutatum species complex</taxon>
    </lineage>
</organism>
<feature type="region of interest" description="Disordered" evidence="1">
    <location>
        <begin position="1"/>
        <end position="42"/>
    </location>
</feature>
<dbReference type="EMBL" id="JEMN01001880">
    <property type="protein sequence ID" value="KXH24906.1"/>
    <property type="molecule type" value="Genomic_DNA"/>
</dbReference>
<reference evidence="2 3" key="1">
    <citation type="submission" date="2014-02" db="EMBL/GenBank/DDBJ databases">
        <title>The genome sequence of Colletotrichum nymphaeae SA-01.</title>
        <authorList>
            <person name="Baroncelli R."/>
            <person name="Thon M.R."/>
        </authorList>
    </citation>
    <scope>NUCLEOTIDE SEQUENCE [LARGE SCALE GENOMIC DNA]</scope>
    <source>
        <strain evidence="2 3">SA-01</strain>
    </source>
</reference>
<dbReference type="OrthoDB" id="10426924at2759"/>
<evidence type="ECO:0000313" key="3">
    <source>
        <dbReference type="Proteomes" id="UP000070054"/>
    </source>
</evidence>
<feature type="compositionally biased region" description="Basic residues" evidence="1">
    <location>
        <begin position="1"/>
        <end position="11"/>
    </location>
</feature>
<evidence type="ECO:0000313" key="2">
    <source>
        <dbReference type="EMBL" id="KXH24906.1"/>
    </source>
</evidence>
<comment type="caution">
    <text evidence="2">The sequence shown here is derived from an EMBL/GenBank/DDBJ whole genome shotgun (WGS) entry which is preliminary data.</text>
</comment>
<name>A0A135RMH2_9PEZI</name>
<dbReference type="Proteomes" id="UP000070054">
    <property type="component" value="Unassembled WGS sequence"/>
</dbReference>